<evidence type="ECO:0000313" key="2">
    <source>
        <dbReference type="EMBL" id="KAG5649519.1"/>
    </source>
</evidence>
<organism evidence="2 3">
    <name type="scientific">Sphagnurus paluster</name>
    <dbReference type="NCBI Taxonomy" id="117069"/>
    <lineage>
        <taxon>Eukaryota</taxon>
        <taxon>Fungi</taxon>
        <taxon>Dikarya</taxon>
        <taxon>Basidiomycota</taxon>
        <taxon>Agaricomycotina</taxon>
        <taxon>Agaricomycetes</taxon>
        <taxon>Agaricomycetidae</taxon>
        <taxon>Agaricales</taxon>
        <taxon>Tricholomatineae</taxon>
        <taxon>Lyophyllaceae</taxon>
        <taxon>Sphagnurus</taxon>
    </lineage>
</organism>
<accession>A0A9P7GH38</accession>
<gene>
    <name evidence="2" type="ORF">H0H81_003338</name>
</gene>
<feature type="compositionally biased region" description="Low complexity" evidence="1">
    <location>
        <begin position="147"/>
        <end position="185"/>
    </location>
</feature>
<name>A0A9P7GH38_9AGAR</name>
<feature type="non-terminal residue" evidence="2">
    <location>
        <position position="185"/>
    </location>
</feature>
<reference evidence="2" key="1">
    <citation type="submission" date="2021-02" db="EMBL/GenBank/DDBJ databases">
        <authorList>
            <person name="Nieuwenhuis M."/>
            <person name="Van De Peppel L.J.J."/>
        </authorList>
    </citation>
    <scope>NUCLEOTIDE SEQUENCE</scope>
    <source>
        <strain evidence="2">D49</strain>
    </source>
</reference>
<keyword evidence="3" id="KW-1185">Reference proteome</keyword>
<reference evidence="2" key="2">
    <citation type="submission" date="2021-10" db="EMBL/GenBank/DDBJ databases">
        <title>Phylogenomics reveals ancestral predisposition of the termite-cultivated fungus Termitomyces towards a domesticated lifestyle.</title>
        <authorList>
            <person name="Auxier B."/>
            <person name="Grum-Grzhimaylo A."/>
            <person name="Cardenas M.E."/>
            <person name="Lodge J.D."/>
            <person name="Laessoe T."/>
            <person name="Pedersen O."/>
            <person name="Smith M.E."/>
            <person name="Kuyper T.W."/>
            <person name="Franco-Molano E.A."/>
            <person name="Baroni T.J."/>
            <person name="Aanen D.K."/>
        </authorList>
    </citation>
    <scope>NUCLEOTIDE SEQUENCE</scope>
    <source>
        <strain evidence="2">D49</strain>
    </source>
</reference>
<dbReference type="EMBL" id="JABCKI010000915">
    <property type="protein sequence ID" value="KAG5649519.1"/>
    <property type="molecule type" value="Genomic_DNA"/>
</dbReference>
<feature type="region of interest" description="Disordered" evidence="1">
    <location>
        <begin position="98"/>
        <end position="126"/>
    </location>
</feature>
<evidence type="ECO:0000313" key="3">
    <source>
        <dbReference type="Proteomes" id="UP000717328"/>
    </source>
</evidence>
<feature type="region of interest" description="Disordered" evidence="1">
    <location>
        <begin position="145"/>
        <end position="185"/>
    </location>
</feature>
<feature type="compositionally biased region" description="Basic and acidic residues" evidence="1">
    <location>
        <begin position="99"/>
        <end position="108"/>
    </location>
</feature>
<protein>
    <submittedName>
        <fullName evidence="2">Uncharacterized protein</fullName>
    </submittedName>
</protein>
<proteinExistence type="predicted"/>
<evidence type="ECO:0000256" key="1">
    <source>
        <dbReference type="SAM" id="MobiDB-lite"/>
    </source>
</evidence>
<comment type="caution">
    <text evidence="2">The sequence shown here is derived from an EMBL/GenBank/DDBJ whole genome shotgun (WGS) entry which is preliminary data.</text>
</comment>
<feature type="region of interest" description="Disordered" evidence="1">
    <location>
        <begin position="1"/>
        <end position="35"/>
    </location>
</feature>
<dbReference type="Proteomes" id="UP000717328">
    <property type="component" value="Unassembled WGS sequence"/>
</dbReference>
<dbReference type="AlphaFoldDB" id="A0A9P7GH38"/>
<feature type="compositionally biased region" description="Acidic residues" evidence="1">
    <location>
        <begin position="1"/>
        <end position="15"/>
    </location>
</feature>
<sequence>MQEQNAEYEEPEASEGDQSQWEGNNIPLPEDNEAPPVSHKELLEYLAYKQKLECELHCHAQKEKSAPCKCHGRAASEPLSGDIALLIEKVADVNTCNRKAKEAARKASEQASAPKPSAKYQDHLPIHQIGAKSSLGQAFWHVQSEVPDSSYESPSDNSSPSSSDELSSDSESSLNSSDSGSSSST</sequence>
<dbReference type="OrthoDB" id="3032433at2759"/>